<dbReference type="Proteomes" id="UP000323337">
    <property type="component" value="Unassembled WGS sequence"/>
</dbReference>
<dbReference type="AlphaFoldDB" id="A0A5D0MRY9"/>
<sequence>MKKELLRIVKNVENPDTHLKHDGDIQIEADVLKGATVEAAGSIVADNALGAQLIAGGDIKIRNEVASYKNNESVIYSNGRFSAEKVSGSTVVAEKGAVINIVENSRVISNDDILVNSCVTSSEISSLKSICVKKTVSKNKPTVLESGRSVIIDEKVASLFKEKKTLLSRLDNIKRYLVKIDNAEKKEQLQRKYDSINESIEGISSNISDNAEFVQENAVFGITVKESAEAGTKLIMKASKLDLENDVTSSHFTLKDEEIIRKNLEGGS</sequence>
<accession>A0A5D0MRY9</accession>
<protein>
    <submittedName>
        <fullName evidence="1">DUF342 domain-containing protein</fullName>
    </submittedName>
</protein>
<proteinExistence type="predicted"/>
<dbReference type="InterPro" id="IPR046865">
    <property type="entry name" value="FapA_b_solenoid"/>
</dbReference>
<organism evidence="1 2">
    <name type="scientific">Flexistipes sinusarabici</name>
    <dbReference type="NCBI Taxonomy" id="2352"/>
    <lineage>
        <taxon>Bacteria</taxon>
        <taxon>Pseudomonadati</taxon>
        <taxon>Deferribacterota</taxon>
        <taxon>Deferribacteres</taxon>
        <taxon>Deferribacterales</taxon>
        <taxon>Flexistipitaceae</taxon>
        <taxon>Flexistipes</taxon>
    </lineage>
</organism>
<dbReference type="RefSeq" id="WP_303700246.1">
    <property type="nucleotide sequence ID" value="NZ_VSIV01000053.1"/>
</dbReference>
<evidence type="ECO:0000313" key="2">
    <source>
        <dbReference type="Proteomes" id="UP000323337"/>
    </source>
</evidence>
<name>A0A5D0MRY9_FLESI</name>
<reference evidence="1 2" key="1">
    <citation type="submission" date="2019-08" db="EMBL/GenBank/DDBJ databases">
        <title>Genomic characterization of a novel candidate phylum (ARYD3) from a high temperature, high salinity tertiary oil reservoir in north central Oklahoma, USA.</title>
        <authorList>
            <person name="Youssef N.H."/>
            <person name="Yadav A."/>
            <person name="Elshahed M.S."/>
        </authorList>
    </citation>
    <scope>NUCLEOTIDE SEQUENCE [LARGE SCALE GENOMIC DNA]</scope>
    <source>
        <strain evidence="1">ARYD1</strain>
    </source>
</reference>
<dbReference type="EMBL" id="VSIV01000053">
    <property type="protein sequence ID" value="TYB34723.1"/>
    <property type="molecule type" value="Genomic_DNA"/>
</dbReference>
<dbReference type="Pfam" id="PF03961">
    <property type="entry name" value="FapA"/>
    <property type="match status" value="1"/>
</dbReference>
<comment type="caution">
    <text evidence="1">The sequence shown here is derived from an EMBL/GenBank/DDBJ whole genome shotgun (WGS) entry which is preliminary data.</text>
</comment>
<gene>
    <name evidence="1" type="ORF">FXF49_02050</name>
</gene>
<evidence type="ECO:0000313" key="1">
    <source>
        <dbReference type="EMBL" id="TYB34723.1"/>
    </source>
</evidence>